<dbReference type="OrthoDB" id="64353at2759"/>
<dbReference type="PANTHER" id="PTHR45922:SF1">
    <property type="entry name" value="CLEAVAGE AND POLYADENYLATION SPECIFICITY FACTOR SUBUNIT 2"/>
    <property type="match status" value="1"/>
</dbReference>
<evidence type="ECO:0000259" key="8">
    <source>
        <dbReference type="SMART" id="SM00849"/>
    </source>
</evidence>
<evidence type="ECO:0000256" key="5">
    <source>
        <dbReference type="ARBA" id="ARBA00023242"/>
    </source>
</evidence>
<comment type="similarity">
    <text evidence="2 6">Belongs to the metallo-beta-lactamase superfamily. RNA-metabolizing metallo-beta-lactamase-like family. CPSF2/YSH1 subfamily.</text>
</comment>
<comment type="subcellular location">
    <subcellularLocation>
        <location evidence="1 6">Nucleus</location>
    </subcellularLocation>
</comment>
<dbReference type="InterPro" id="IPR027075">
    <property type="entry name" value="CPSF2"/>
</dbReference>
<gene>
    <name evidence="10" type="primary">107359851</name>
</gene>
<dbReference type="Pfam" id="PF10996">
    <property type="entry name" value="Beta-Casp"/>
    <property type="match status" value="1"/>
</dbReference>
<sequence length="823" mass="91905">MLSIIKFKPLSGAHDEGPPSYLLTIDSFTFLLDCGLDPNIDNEPSNIYNKSSIKNVDAVLLSHPDTLHLGALPYLVGKCGLDCPIYATVPIFKMGQMFMYDLHQSRHNYENFNLFTLDDVDAAFDKIIQLKYNETVPLKGGQGISITPLPAGHMIGGTIWRIVKDGEEDIIYAVDYNHKRERHLNGCFLEHISRPSLLVTDAYNAKYSQARRKERDEQLMTNILATLRDGGNVLIAVDTAGRVLELAHMLDQLWHTPDAGLMAYSLALLNTISYNVIEFAKSQVEWMSNKIMKSFEGQRNNPFQFRHLQLCHNLKELQQRVREPRVVLASQPDLESGFARELFVQWCTNPRNSIILTQRSPPGTLAHQLMNSSQKLITLIIKQRIPLEGLELEEYKREKQQKQLLNAKKDVSDSDTDSDSDDDILPKSVHGPGVAAGTGSSYNSVAAGHGTVVAPGNDVYEGLGYSKYDLVMPVGSGKIKVGGLFKQGKNPFPMFPAPEHKIKWDDYGAFSNHKLFPVSENSTAAESGQGSKFEENKENKKGDDENSLHPASASDQQEIPTKCITNVQTFYVNANIQFIDFEGRSDKDSLKKIISLIKPRRLVLIHGSSEATQELASYCSSSLPTNKIFTPRVGEIVDATTESHIYQVKLKDSLVSTLNFVKAKDGTELAWVDADIEMSEERSLLPQDSISGQNEDELMDDLKADKLLSLKGDSIHDEMNGDNPSTSAFSSSSSRETLPILKPLALKLVQPHENIFVNELKLSDFKQVLMNNGIQAEFHGGVLHCNNLVTIKRNESGRILIEGTLSNDYFQVRELLYQQYSII</sequence>
<dbReference type="Pfam" id="PF13299">
    <property type="entry name" value="CPSF100_C"/>
    <property type="match status" value="1"/>
</dbReference>
<reference evidence="10" key="2">
    <citation type="submission" date="2015-06" db="UniProtKB">
        <authorList>
            <consortium name="EnsemblMetazoa"/>
        </authorList>
    </citation>
    <scope>IDENTIFICATION</scope>
</reference>
<feature type="domain" description="Beta-Casp" evidence="9">
    <location>
        <begin position="243"/>
        <end position="369"/>
    </location>
</feature>
<dbReference type="GO" id="GO:0006398">
    <property type="term" value="P:mRNA 3'-end processing by stem-loop binding and cleavage"/>
    <property type="evidence" value="ECO:0007669"/>
    <property type="project" value="InterPro"/>
</dbReference>
<evidence type="ECO:0000256" key="4">
    <source>
        <dbReference type="ARBA" id="ARBA00022884"/>
    </source>
</evidence>
<organism evidence="10 11">
    <name type="scientific">Tetranychus urticae</name>
    <name type="common">Two-spotted spider mite</name>
    <dbReference type="NCBI Taxonomy" id="32264"/>
    <lineage>
        <taxon>Eukaryota</taxon>
        <taxon>Metazoa</taxon>
        <taxon>Ecdysozoa</taxon>
        <taxon>Arthropoda</taxon>
        <taxon>Chelicerata</taxon>
        <taxon>Arachnida</taxon>
        <taxon>Acari</taxon>
        <taxon>Acariformes</taxon>
        <taxon>Trombidiformes</taxon>
        <taxon>Prostigmata</taxon>
        <taxon>Eleutherengona</taxon>
        <taxon>Raphignathae</taxon>
        <taxon>Tetranychoidea</taxon>
        <taxon>Tetranychidae</taxon>
        <taxon>Tetranychus</taxon>
    </lineage>
</organism>
<dbReference type="eggNOG" id="KOG1135">
    <property type="taxonomic scope" value="Eukaryota"/>
</dbReference>
<dbReference type="GO" id="GO:0005847">
    <property type="term" value="C:mRNA cleavage and polyadenylation specificity factor complex"/>
    <property type="evidence" value="ECO:0007669"/>
    <property type="project" value="InterPro"/>
</dbReference>
<dbReference type="AlphaFoldDB" id="T1K3D3"/>
<evidence type="ECO:0000256" key="2">
    <source>
        <dbReference type="ARBA" id="ARBA00010624"/>
    </source>
</evidence>
<dbReference type="Gene3D" id="3.60.15.10">
    <property type="entry name" value="Ribonuclease Z/Hydroxyacylglutathione hydrolase-like"/>
    <property type="match status" value="1"/>
</dbReference>
<dbReference type="EMBL" id="CAEY01001378">
    <property type="status" value="NOT_ANNOTATED_CDS"/>
    <property type="molecule type" value="Genomic_DNA"/>
</dbReference>
<reference evidence="11" key="1">
    <citation type="submission" date="2011-08" db="EMBL/GenBank/DDBJ databases">
        <authorList>
            <person name="Rombauts S."/>
        </authorList>
    </citation>
    <scope>NUCLEOTIDE SEQUENCE</scope>
    <source>
        <strain evidence="11">London</strain>
    </source>
</reference>
<keyword evidence="5 6" id="KW-0539">Nucleus</keyword>
<evidence type="ECO:0000313" key="11">
    <source>
        <dbReference type="Proteomes" id="UP000015104"/>
    </source>
</evidence>
<dbReference type="EnsemblMetazoa" id="tetur04g08250.1">
    <property type="protein sequence ID" value="tetur04g08250.1"/>
    <property type="gene ID" value="tetur04g08250"/>
</dbReference>
<dbReference type="InterPro" id="IPR036866">
    <property type="entry name" value="RibonucZ/Hydroxyglut_hydro"/>
</dbReference>
<evidence type="ECO:0000256" key="1">
    <source>
        <dbReference type="ARBA" id="ARBA00004123"/>
    </source>
</evidence>
<dbReference type="Pfam" id="PF07521">
    <property type="entry name" value="RMMBL"/>
    <property type="match status" value="1"/>
</dbReference>
<feature type="region of interest" description="Disordered" evidence="7">
    <location>
        <begin position="520"/>
        <end position="557"/>
    </location>
</feature>
<evidence type="ECO:0000256" key="3">
    <source>
        <dbReference type="ARBA" id="ARBA00022664"/>
    </source>
</evidence>
<dbReference type="SMART" id="SM01027">
    <property type="entry name" value="Beta-Casp"/>
    <property type="match status" value="1"/>
</dbReference>
<accession>T1K3D3</accession>
<dbReference type="OMA" id="QSRHNME"/>
<evidence type="ECO:0000259" key="9">
    <source>
        <dbReference type="SMART" id="SM01027"/>
    </source>
</evidence>
<dbReference type="SMART" id="SM00849">
    <property type="entry name" value="Lactamase_B"/>
    <property type="match status" value="1"/>
</dbReference>
<dbReference type="FunFam" id="3.60.15.10:FF:000008">
    <property type="entry name" value="Cleavage and polyadenylation specificity factor subunit 2"/>
    <property type="match status" value="1"/>
</dbReference>
<dbReference type="Proteomes" id="UP000015104">
    <property type="component" value="Unassembled WGS sequence"/>
</dbReference>
<evidence type="ECO:0000256" key="7">
    <source>
        <dbReference type="SAM" id="MobiDB-lite"/>
    </source>
</evidence>
<dbReference type="HOGENOM" id="CLU_002227_3_0_1"/>
<protein>
    <recommendedName>
        <fullName evidence="6">Cleavage and polyadenylation specificity factor subunit 2</fullName>
    </recommendedName>
    <alternativeName>
        <fullName evidence="6">Cleavage and polyadenylation specificity factor 100 kDa subunit</fullName>
    </alternativeName>
</protein>
<feature type="region of interest" description="Disordered" evidence="7">
    <location>
        <begin position="404"/>
        <end position="433"/>
    </location>
</feature>
<dbReference type="InterPro" id="IPR022712">
    <property type="entry name" value="Beta_Casp"/>
</dbReference>
<feature type="compositionally biased region" description="Basic and acidic residues" evidence="7">
    <location>
        <begin position="532"/>
        <end position="547"/>
    </location>
</feature>
<keyword evidence="4 6" id="KW-0694">RNA-binding</keyword>
<dbReference type="InterPro" id="IPR035639">
    <property type="entry name" value="CPSF2_MBL"/>
</dbReference>
<dbReference type="InterPro" id="IPR001279">
    <property type="entry name" value="Metallo-B-lactamas"/>
</dbReference>
<feature type="compositionally biased region" description="Low complexity" evidence="7">
    <location>
        <begin position="725"/>
        <end position="734"/>
    </location>
</feature>
<dbReference type="SUPFAM" id="SSF56281">
    <property type="entry name" value="Metallo-hydrolase/oxidoreductase"/>
    <property type="match status" value="1"/>
</dbReference>
<dbReference type="Pfam" id="PF16661">
    <property type="entry name" value="Lactamase_B_6"/>
    <property type="match status" value="1"/>
</dbReference>
<dbReference type="PANTHER" id="PTHR45922">
    <property type="entry name" value="CLEAVAGE AND POLYADENYLATION SPECIFICITY FACTOR SUBUNIT 2"/>
    <property type="match status" value="1"/>
</dbReference>
<feature type="compositionally biased region" description="Acidic residues" evidence="7">
    <location>
        <begin position="413"/>
        <end position="423"/>
    </location>
</feature>
<dbReference type="InterPro" id="IPR025069">
    <property type="entry name" value="Cpsf2_C"/>
</dbReference>
<dbReference type="KEGG" id="tut:107359851"/>
<dbReference type="CDD" id="cd16293">
    <property type="entry name" value="CPSF2-like_MBL-fold"/>
    <property type="match status" value="1"/>
</dbReference>
<feature type="region of interest" description="Disordered" evidence="7">
    <location>
        <begin position="715"/>
        <end position="734"/>
    </location>
</feature>
<keyword evidence="11" id="KW-1185">Reference proteome</keyword>
<name>T1K3D3_TETUR</name>
<feature type="compositionally biased region" description="Polar residues" evidence="7">
    <location>
        <begin position="520"/>
        <end position="529"/>
    </location>
</feature>
<dbReference type="STRING" id="32264.T1K3D3"/>
<proteinExistence type="inferred from homology"/>
<dbReference type="InterPro" id="IPR011108">
    <property type="entry name" value="RMMBL"/>
</dbReference>
<feature type="domain" description="Metallo-beta-lactamase" evidence="8">
    <location>
        <begin position="17"/>
        <end position="223"/>
    </location>
</feature>
<evidence type="ECO:0000256" key="6">
    <source>
        <dbReference type="RuleBase" id="RU365006"/>
    </source>
</evidence>
<evidence type="ECO:0000313" key="10">
    <source>
        <dbReference type="EnsemblMetazoa" id="tetur04g08250.1"/>
    </source>
</evidence>
<dbReference type="GO" id="GO:0003723">
    <property type="term" value="F:RNA binding"/>
    <property type="evidence" value="ECO:0007669"/>
    <property type="project" value="UniProtKB-KW"/>
</dbReference>
<keyword evidence="3 6" id="KW-0507">mRNA processing</keyword>